<dbReference type="AlphaFoldDB" id="A0AAD7HQ41"/>
<feature type="compositionally biased region" description="Pro residues" evidence="1">
    <location>
        <begin position="247"/>
        <end position="256"/>
    </location>
</feature>
<feature type="region of interest" description="Disordered" evidence="1">
    <location>
        <begin position="237"/>
        <end position="256"/>
    </location>
</feature>
<protein>
    <submittedName>
        <fullName evidence="2">Uncharacterized protein</fullName>
    </submittedName>
</protein>
<comment type="caution">
    <text evidence="2">The sequence shown here is derived from an EMBL/GenBank/DDBJ whole genome shotgun (WGS) entry which is preliminary data.</text>
</comment>
<keyword evidence="3" id="KW-1185">Reference proteome</keyword>
<evidence type="ECO:0000313" key="3">
    <source>
        <dbReference type="Proteomes" id="UP001215598"/>
    </source>
</evidence>
<dbReference type="EMBL" id="JARKIB010000192">
    <property type="protein sequence ID" value="KAJ7725690.1"/>
    <property type="molecule type" value="Genomic_DNA"/>
</dbReference>
<accession>A0AAD7HQ41</accession>
<gene>
    <name evidence="2" type="ORF">B0H16DRAFT_1471716</name>
</gene>
<evidence type="ECO:0000313" key="2">
    <source>
        <dbReference type="EMBL" id="KAJ7725690.1"/>
    </source>
</evidence>
<name>A0AAD7HQ41_9AGAR</name>
<evidence type="ECO:0000256" key="1">
    <source>
        <dbReference type="SAM" id="MobiDB-lite"/>
    </source>
</evidence>
<proteinExistence type="predicted"/>
<feature type="region of interest" description="Disordered" evidence="1">
    <location>
        <begin position="30"/>
        <end position="50"/>
    </location>
</feature>
<sequence length="256" mass="27296">MNVGWFNARPSNFKLPESFGTVRASCGTNKVASRTSPSGVERALTEPTDGTTGLNLAAGNTEREKKIDRSAKSVIISSGVQDLTCSLALDQGTQALELINALAGANSSSRSFNVFPAPALSPACRCGDMPSTGVTTRFIGMEFRVGEVSEDAERQDPGQQIPAIGMSDFSSGSPMFFSYKKVPLQFWTWIRSKPAAGIPERENKRKTQLEGASEVRTYHAEQAPEWLPECSVANGVQVPGASDKRLPPQPSPGSAG</sequence>
<reference evidence="2" key="1">
    <citation type="submission" date="2023-03" db="EMBL/GenBank/DDBJ databases">
        <title>Massive genome expansion in bonnet fungi (Mycena s.s.) driven by repeated elements and novel gene families across ecological guilds.</title>
        <authorList>
            <consortium name="Lawrence Berkeley National Laboratory"/>
            <person name="Harder C.B."/>
            <person name="Miyauchi S."/>
            <person name="Viragh M."/>
            <person name="Kuo A."/>
            <person name="Thoen E."/>
            <person name="Andreopoulos B."/>
            <person name="Lu D."/>
            <person name="Skrede I."/>
            <person name="Drula E."/>
            <person name="Henrissat B."/>
            <person name="Morin E."/>
            <person name="Kohler A."/>
            <person name="Barry K."/>
            <person name="LaButti K."/>
            <person name="Morin E."/>
            <person name="Salamov A."/>
            <person name="Lipzen A."/>
            <person name="Mereny Z."/>
            <person name="Hegedus B."/>
            <person name="Baldrian P."/>
            <person name="Stursova M."/>
            <person name="Weitz H."/>
            <person name="Taylor A."/>
            <person name="Grigoriev I.V."/>
            <person name="Nagy L.G."/>
            <person name="Martin F."/>
            <person name="Kauserud H."/>
        </authorList>
    </citation>
    <scope>NUCLEOTIDE SEQUENCE</scope>
    <source>
        <strain evidence="2">CBHHK182m</strain>
    </source>
</reference>
<organism evidence="2 3">
    <name type="scientific">Mycena metata</name>
    <dbReference type="NCBI Taxonomy" id="1033252"/>
    <lineage>
        <taxon>Eukaryota</taxon>
        <taxon>Fungi</taxon>
        <taxon>Dikarya</taxon>
        <taxon>Basidiomycota</taxon>
        <taxon>Agaricomycotina</taxon>
        <taxon>Agaricomycetes</taxon>
        <taxon>Agaricomycetidae</taxon>
        <taxon>Agaricales</taxon>
        <taxon>Marasmiineae</taxon>
        <taxon>Mycenaceae</taxon>
        <taxon>Mycena</taxon>
    </lineage>
</organism>
<dbReference type="Proteomes" id="UP001215598">
    <property type="component" value="Unassembled WGS sequence"/>
</dbReference>